<dbReference type="Proteomes" id="UP001479436">
    <property type="component" value="Unassembled WGS sequence"/>
</dbReference>
<reference evidence="6 7" key="1">
    <citation type="submission" date="2023-04" db="EMBL/GenBank/DDBJ databases">
        <title>Genome of Basidiobolus ranarum AG-B5.</title>
        <authorList>
            <person name="Stajich J.E."/>
            <person name="Carter-House D."/>
            <person name="Gryganskyi A."/>
        </authorList>
    </citation>
    <scope>NUCLEOTIDE SEQUENCE [LARGE SCALE GENOMIC DNA]</scope>
    <source>
        <strain evidence="6 7">AG-B5</strain>
    </source>
</reference>
<evidence type="ECO:0000256" key="3">
    <source>
        <dbReference type="ARBA" id="ARBA00022989"/>
    </source>
</evidence>
<protein>
    <recommendedName>
        <fullName evidence="8">Tetraspanin</fullName>
    </recommendedName>
</protein>
<organism evidence="6 7">
    <name type="scientific">Basidiobolus ranarum</name>
    <dbReference type="NCBI Taxonomy" id="34480"/>
    <lineage>
        <taxon>Eukaryota</taxon>
        <taxon>Fungi</taxon>
        <taxon>Fungi incertae sedis</taxon>
        <taxon>Zoopagomycota</taxon>
        <taxon>Entomophthoromycotina</taxon>
        <taxon>Basidiobolomycetes</taxon>
        <taxon>Basidiobolales</taxon>
        <taxon>Basidiobolaceae</taxon>
        <taxon>Basidiobolus</taxon>
    </lineage>
</organism>
<evidence type="ECO:0000256" key="4">
    <source>
        <dbReference type="ARBA" id="ARBA00023136"/>
    </source>
</evidence>
<dbReference type="PANTHER" id="PTHR19282">
    <property type="entry name" value="TETRASPANIN"/>
    <property type="match status" value="1"/>
</dbReference>
<dbReference type="InterPro" id="IPR018499">
    <property type="entry name" value="Tetraspanin/Peripherin"/>
</dbReference>
<feature type="transmembrane region" description="Helical" evidence="5">
    <location>
        <begin position="53"/>
        <end position="73"/>
    </location>
</feature>
<evidence type="ECO:0000256" key="1">
    <source>
        <dbReference type="ARBA" id="ARBA00004141"/>
    </source>
</evidence>
<keyword evidence="3 5" id="KW-1133">Transmembrane helix</keyword>
<dbReference type="EMBL" id="JASJQH010008577">
    <property type="protein sequence ID" value="KAK9687932.1"/>
    <property type="molecule type" value="Genomic_DNA"/>
</dbReference>
<name>A0ABR2VPF3_9FUNG</name>
<gene>
    <name evidence="6" type="ORF">K7432_014587</name>
</gene>
<evidence type="ECO:0008006" key="8">
    <source>
        <dbReference type="Google" id="ProtNLM"/>
    </source>
</evidence>
<evidence type="ECO:0000256" key="2">
    <source>
        <dbReference type="ARBA" id="ARBA00022692"/>
    </source>
</evidence>
<keyword evidence="7" id="KW-1185">Reference proteome</keyword>
<evidence type="ECO:0000313" key="7">
    <source>
        <dbReference type="Proteomes" id="UP001479436"/>
    </source>
</evidence>
<dbReference type="InterPro" id="IPR008952">
    <property type="entry name" value="Tetraspanin_EC2_sf"/>
</dbReference>
<feature type="transmembrane region" description="Helical" evidence="5">
    <location>
        <begin position="12"/>
        <end position="38"/>
    </location>
</feature>
<feature type="transmembrane region" description="Helical" evidence="5">
    <location>
        <begin position="183"/>
        <end position="205"/>
    </location>
</feature>
<evidence type="ECO:0000313" key="6">
    <source>
        <dbReference type="EMBL" id="KAK9687932.1"/>
    </source>
</evidence>
<keyword evidence="2 5" id="KW-0812">Transmembrane</keyword>
<accession>A0ABR2VPF3</accession>
<feature type="transmembrane region" description="Helical" evidence="5">
    <location>
        <begin position="85"/>
        <end position="108"/>
    </location>
</feature>
<proteinExistence type="predicted"/>
<comment type="subcellular location">
    <subcellularLocation>
        <location evidence="1">Membrane</location>
        <topology evidence="1">Multi-pass membrane protein</topology>
    </subcellularLocation>
</comment>
<dbReference type="Pfam" id="PF00335">
    <property type="entry name" value="Tetraspanin"/>
    <property type="match status" value="1"/>
</dbReference>
<comment type="caution">
    <text evidence="6">The sequence shown here is derived from an EMBL/GenBank/DDBJ whole genome shotgun (WGS) entry which is preliminary data.</text>
</comment>
<keyword evidence="4 5" id="KW-0472">Membrane</keyword>
<dbReference type="SUPFAM" id="SSF48652">
    <property type="entry name" value="Tetraspanin"/>
    <property type="match status" value="1"/>
</dbReference>
<sequence>MHNRRMRINSNVRLSFFILTLIFLASGLVAVSVGAYFWTTPYARRRVVVTQDILIAGLVVGVITIVSAIIGLYGSIYPVRRKIWLVIYSWLVVVVLVIELSLGAIIWFRSLDIRASFSEKWRSWDPALRSLFQETDSCCGYFDSTDYPAVSFSCKNNDTGPGASWPGCVDMIHIYMDNYLRNIYTALFGFVAVDVFALIAAVVLIQARNDQERYERISVRMSKLYLAYFPPAP</sequence>
<evidence type="ECO:0000256" key="5">
    <source>
        <dbReference type="SAM" id="Phobius"/>
    </source>
</evidence>